<reference evidence="3 4" key="1">
    <citation type="submission" date="2017-03" db="EMBL/GenBank/DDBJ databases">
        <title>An alternative strategy for trypanosome survival in the mammalian bloodstream revealed through genome and transcriptome analysis of the ubiquitous bovine parasite Trypanosoma (Megatrypanum) theileri.</title>
        <authorList>
            <person name="Kelly S."/>
            <person name="Ivens A."/>
            <person name="Mott A."/>
            <person name="O'Neill E."/>
            <person name="Emms D."/>
            <person name="Macleod O."/>
            <person name="Voorheis P."/>
            <person name="Matthews J."/>
            <person name="Matthews K."/>
            <person name="Carrington M."/>
        </authorList>
    </citation>
    <scope>NUCLEOTIDE SEQUENCE [LARGE SCALE GENOMIC DNA]</scope>
    <source>
        <strain evidence="3">Edinburgh</strain>
    </source>
</reference>
<dbReference type="AlphaFoldDB" id="A0A1X0NTW5"/>
<gene>
    <name evidence="3" type="ORF">TM35_000212250</name>
</gene>
<protein>
    <submittedName>
        <fullName evidence="3">Uncharacterized protein</fullName>
    </submittedName>
</protein>
<proteinExistence type="predicted"/>
<dbReference type="SUPFAM" id="SSF141571">
    <property type="entry name" value="Pentapeptide repeat-like"/>
    <property type="match status" value="1"/>
</dbReference>
<dbReference type="RefSeq" id="XP_028881685.1">
    <property type="nucleotide sequence ID" value="XM_029027075.1"/>
</dbReference>
<accession>A0A1X0NTW5</accession>
<organism evidence="3 4">
    <name type="scientific">Trypanosoma theileri</name>
    <dbReference type="NCBI Taxonomy" id="67003"/>
    <lineage>
        <taxon>Eukaryota</taxon>
        <taxon>Discoba</taxon>
        <taxon>Euglenozoa</taxon>
        <taxon>Kinetoplastea</taxon>
        <taxon>Metakinetoplastina</taxon>
        <taxon>Trypanosomatida</taxon>
        <taxon>Trypanosomatidae</taxon>
        <taxon>Trypanosoma</taxon>
    </lineage>
</organism>
<dbReference type="EMBL" id="NBCO01000021">
    <property type="protein sequence ID" value="ORC87619.1"/>
    <property type="molecule type" value="Genomic_DNA"/>
</dbReference>
<feature type="compositionally biased region" description="Low complexity" evidence="1">
    <location>
        <begin position="90"/>
        <end position="110"/>
    </location>
</feature>
<evidence type="ECO:0000313" key="3">
    <source>
        <dbReference type="EMBL" id="ORC87619.1"/>
    </source>
</evidence>
<dbReference type="OrthoDB" id="273772at2759"/>
<feature type="signal peptide" evidence="2">
    <location>
        <begin position="1"/>
        <end position="15"/>
    </location>
</feature>
<feature type="region of interest" description="Disordered" evidence="1">
    <location>
        <begin position="89"/>
        <end position="114"/>
    </location>
</feature>
<sequence length="373" mass="40758">MWLRLLFPRMRLSLASTTMNIFTNTTNTNSITTNSSISSSTRWVQTMSTGDKDKPSFTHMTEEEAQLLAQLSEALLQDEANALAVSLPENNSVDSNSNNSNNNNNNNNNSEGESWMTQLSSQDYMELAMNPIIPQRETPELQDGGNNNNKEKENNNNNNNGSNVLASSVEESSLSRAMRDVLQSSRSDEMSAALAGAVCAFLTTPATLVNRAASELLLSGTDVKALLSDGTLRGLCMEEKCLSQCDFSTVSFLSVSARSVDFSRSVFYAAVFHDSVFVNCSFDGCVMKELRCSGHVRFEGCSFRFAHIVLRGSSLSSPATAGKKREKRSGVLFDRCEFDLCDFDGSDAIPQSCFVDCVNTDLASKFPPRVNGC</sequence>
<keyword evidence="2" id="KW-0732">Signal</keyword>
<dbReference type="GeneID" id="39986855"/>
<feature type="chain" id="PRO_5012552342" evidence="2">
    <location>
        <begin position="16"/>
        <end position="373"/>
    </location>
</feature>
<dbReference type="VEuPathDB" id="TriTrypDB:TM35_000212250"/>
<comment type="caution">
    <text evidence="3">The sequence shown here is derived from an EMBL/GenBank/DDBJ whole genome shotgun (WGS) entry which is preliminary data.</text>
</comment>
<evidence type="ECO:0000256" key="2">
    <source>
        <dbReference type="SAM" id="SignalP"/>
    </source>
</evidence>
<dbReference type="Gene3D" id="2.160.20.80">
    <property type="entry name" value="E3 ubiquitin-protein ligase SopA"/>
    <property type="match status" value="1"/>
</dbReference>
<dbReference type="Proteomes" id="UP000192257">
    <property type="component" value="Unassembled WGS sequence"/>
</dbReference>
<evidence type="ECO:0000256" key="1">
    <source>
        <dbReference type="SAM" id="MobiDB-lite"/>
    </source>
</evidence>
<feature type="region of interest" description="Disordered" evidence="1">
    <location>
        <begin position="137"/>
        <end position="170"/>
    </location>
</feature>
<evidence type="ECO:0000313" key="4">
    <source>
        <dbReference type="Proteomes" id="UP000192257"/>
    </source>
</evidence>
<name>A0A1X0NTW5_9TRYP</name>
<keyword evidence="4" id="KW-1185">Reference proteome</keyword>
<feature type="compositionally biased region" description="Low complexity" evidence="1">
    <location>
        <begin position="155"/>
        <end position="170"/>
    </location>
</feature>